<evidence type="ECO:0000256" key="1">
    <source>
        <dbReference type="ARBA" id="ARBA00009995"/>
    </source>
</evidence>
<comment type="similarity">
    <text evidence="1">Belongs to the UDP-glycosyltransferase family.</text>
</comment>
<proteinExistence type="inferred from homology"/>
<keyword evidence="5" id="KW-1185">Reference proteome</keyword>
<reference evidence="4" key="1">
    <citation type="submission" date="2021-06" db="EMBL/GenBank/DDBJ databases">
        <authorList>
            <person name="Hodson N. C."/>
            <person name="Mongue J. A."/>
            <person name="Jaron S. K."/>
        </authorList>
    </citation>
    <scope>NUCLEOTIDE SEQUENCE</scope>
</reference>
<gene>
    <name evidence="4" type="ORF">AFUS01_LOCUS90</name>
</gene>
<dbReference type="PANTHER" id="PTHR48043">
    <property type="entry name" value="EG:EG0003.4 PROTEIN-RELATED"/>
    <property type="match status" value="1"/>
</dbReference>
<dbReference type="Proteomes" id="UP000708208">
    <property type="component" value="Unassembled WGS sequence"/>
</dbReference>
<sequence>MHLIPPNPVEPKELDDFLSGGKDGFILFRIPMMADQPSNMRKAAKKGFALPPLEFGELTEEILVGAINEAIYNSSYRETAHKLSKIFLDQETKPLDRAVYWVDCQVTLVRQEPSTGNETPRPRQSQYAFTLASPLKRAISSALLQIVSRSRAAREVQLVQILPHSPAAGKQINYNKYLKTSVLMQSSKMKLNLSSTLLLPWLLVFLTSIQMEEVSSAKILTISFMSSKSHRITYEPLLRELARRGHEVTAIGPILSKDEKNFKNIQTINQEKSFSKGPNFFDLKLNMPAWLEGFFNAYLFLGHRLVGMCHDSYNLPQVQKVLNETWDMVFFTPLLNECLYGLVYKLNTTTVIYTQTTVFTWLADNLGTPNPPSHVSSILIGYDERMNFGQRFFNVFRSVYDWAILNFYYFPMAQSAYRTLLGDPTIPSIQEIERNASIVLMNSHISFSPPRPLLPDIIEVGGMHLIPSKPVQPKELDDFLSGGKDGFILFSM</sequence>
<name>A0A8J2J4E3_9HEXA</name>
<evidence type="ECO:0000313" key="5">
    <source>
        <dbReference type="Proteomes" id="UP000708208"/>
    </source>
</evidence>
<evidence type="ECO:0008006" key="6">
    <source>
        <dbReference type="Google" id="ProtNLM"/>
    </source>
</evidence>
<organism evidence="4 5">
    <name type="scientific">Allacma fusca</name>
    <dbReference type="NCBI Taxonomy" id="39272"/>
    <lineage>
        <taxon>Eukaryota</taxon>
        <taxon>Metazoa</taxon>
        <taxon>Ecdysozoa</taxon>
        <taxon>Arthropoda</taxon>
        <taxon>Hexapoda</taxon>
        <taxon>Collembola</taxon>
        <taxon>Symphypleona</taxon>
        <taxon>Sminthuridae</taxon>
        <taxon>Allacma</taxon>
    </lineage>
</organism>
<dbReference type="GO" id="GO:0008194">
    <property type="term" value="F:UDP-glycosyltransferase activity"/>
    <property type="evidence" value="ECO:0007669"/>
    <property type="project" value="InterPro"/>
</dbReference>
<dbReference type="AlphaFoldDB" id="A0A8J2J4E3"/>
<dbReference type="EMBL" id="CAJVCH010000103">
    <property type="protein sequence ID" value="CAG7630510.1"/>
    <property type="molecule type" value="Genomic_DNA"/>
</dbReference>
<dbReference type="InterPro" id="IPR050271">
    <property type="entry name" value="UDP-glycosyltransferase"/>
</dbReference>
<evidence type="ECO:0000256" key="2">
    <source>
        <dbReference type="ARBA" id="ARBA00022676"/>
    </source>
</evidence>
<dbReference type="PANTHER" id="PTHR48043:SF159">
    <property type="entry name" value="EG:EG0003.4 PROTEIN-RELATED"/>
    <property type="match status" value="1"/>
</dbReference>
<feature type="non-terminal residue" evidence="4">
    <location>
        <position position="1"/>
    </location>
</feature>
<dbReference type="OrthoDB" id="5835829at2759"/>
<keyword evidence="3" id="KW-0808">Transferase</keyword>
<protein>
    <recommendedName>
        <fullName evidence="6">UDP-glycosyltransferase</fullName>
    </recommendedName>
</protein>
<dbReference type="InterPro" id="IPR002213">
    <property type="entry name" value="UDP_glucos_trans"/>
</dbReference>
<accession>A0A8J2J4E3</accession>
<keyword evidence="2" id="KW-0328">Glycosyltransferase</keyword>
<evidence type="ECO:0000256" key="3">
    <source>
        <dbReference type="ARBA" id="ARBA00022679"/>
    </source>
</evidence>
<comment type="caution">
    <text evidence="4">The sequence shown here is derived from an EMBL/GenBank/DDBJ whole genome shotgun (WGS) entry which is preliminary data.</text>
</comment>
<evidence type="ECO:0000313" key="4">
    <source>
        <dbReference type="EMBL" id="CAG7630510.1"/>
    </source>
</evidence>
<dbReference type="Pfam" id="PF00201">
    <property type="entry name" value="UDPGT"/>
    <property type="match status" value="2"/>
</dbReference>